<accession>A0A376ZVH2</accession>
<sequence>MWKPLRDENRLSILKIYGYTCDRLVREEERQNITSISRSQAWKLEREGNSRHVKLLERNPVDGY</sequence>
<dbReference type="Pfam" id="PF05930">
    <property type="entry name" value="Phage_AlpA"/>
    <property type="match status" value="1"/>
</dbReference>
<reference evidence="1 2" key="1">
    <citation type="submission" date="2018-06" db="EMBL/GenBank/DDBJ databases">
        <authorList>
            <consortium name="Pathogen Informatics"/>
            <person name="Doyle S."/>
        </authorList>
    </citation>
    <scope>NUCLEOTIDE SEQUENCE [LARGE SCALE GENOMIC DNA]</scope>
    <source>
        <strain evidence="1 2">NCTC8179</strain>
    </source>
</reference>
<dbReference type="EMBL" id="UGEB01000001">
    <property type="protein sequence ID" value="STK83167.1"/>
    <property type="molecule type" value="Genomic_DNA"/>
</dbReference>
<protein>
    <submittedName>
        <fullName evidence="1">Putative AlpA-family regulatory protein from prophage</fullName>
    </submittedName>
</protein>
<organism evidence="1 2">
    <name type="scientific">Escherichia coli</name>
    <dbReference type="NCBI Taxonomy" id="562"/>
    <lineage>
        <taxon>Bacteria</taxon>
        <taxon>Pseudomonadati</taxon>
        <taxon>Pseudomonadota</taxon>
        <taxon>Gammaproteobacteria</taxon>
        <taxon>Enterobacterales</taxon>
        <taxon>Enterobacteriaceae</taxon>
        <taxon>Escherichia</taxon>
    </lineage>
</organism>
<evidence type="ECO:0000313" key="1">
    <source>
        <dbReference type="EMBL" id="STK83167.1"/>
    </source>
</evidence>
<dbReference type="Proteomes" id="UP000255543">
    <property type="component" value="Unassembled WGS sequence"/>
</dbReference>
<dbReference type="AlphaFoldDB" id="A0A376ZVH2"/>
<name>A0A376ZVH2_ECOLX</name>
<evidence type="ECO:0000313" key="2">
    <source>
        <dbReference type="Proteomes" id="UP000255543"/>
    </source>
</evidence>
<gene>
    <name evidence="1" type="ORF">NCTC8179_02995</name>
</gene>
<proteinExistence type="predicted"/>
<dbReference type="InterPro" id="IPR010260">
    <property type="entry name" value="AlpA"/>
</dbReference>